<name>A0A2P6RAV4_ROSCH</name>
<evidence type="ECO:0000313" key="1">
    <source>
        <dbReference type="EMBL" id="PRQ43553.1"/>
    </source>
</evidence>
<evidence type="ECO:0000313" key="2">
    <source>
        <dbReference type="Proteomes" id="UP000238479"/>
    </source>
</evidence>
<sequence>MELSEWTPPNSAIHVPLGVKVCKSCLPPCLPTKLQSVQETKAQCVGKISEFQVRDSHNYAPPLLEK</sequence>
<dbReference type="Gramene" id="PRQ43553">
    <property type="protein sequence ID" value="PRQ43553"/>
    <property type="gene ID" value="RchiOBHm_Chr3g0469701"/>
</dbReference>
<comment type="caution">
    <text evidence="1">The sequence shown here is derived from an EMBL/GenBank/DDBJ whole genome shotgun (WGS) entry which is preliminary data.</text>
</comment>
<proteinExistence type="predicted"/>
<dbReference type="AlphaFoldDB" id="A0A2P6RAV4"/>
<dbReference type="EMBL" id="PDCK01000041">
    <property type="protein sequence ID" value="PRQ43553.1"/>
    <property type="molecule type" value="Genomic_DNA"/>
</dbReference>
<protein>
    <submittedName>
        <fullName evidence="1">Uncharacterized protein</fullName>
    </submittedName>
</protein>
<gene>
    <name evidence="1" type="ORF">RchiOBHm_Chr3g0469701</name>
</gene>
<dbReference type="Proteomes" id="UP000238479">
    <property type="component" value="Chromosome 3"/>
</dbReference>
<organism evidence="1 2">
    <name type="scientific">Rosa chinensis</name>
    <name type="common">China rose</name>
    <dbReference type="NCBI Taxonomy" id="74649"/>
    <lineage>
        <taxon>Eukaryota</taxon>
        <taxon>Viridiplantae</taxon>
        <taxon>Streptophyta</taxon>
        <taxon>Embryophyta</taxon>
        <taxon>Tracheophyta</taxon>
        <taxon>Spermatophyta</taxon>
        <taxon>Magnoliopsida</taxon>
        <taxon>eudicotyledons</taxon>
        <taxon>Gunneridae</taxon>
        <taxon>Pentapetalae</taxon>
        <taxon>rosids</taxon>
        <taxon>fabids</taxon>
        <taxon>Rosales</taxon>
        <taxon>Rosaceae</taxon>
        <taxon>Rosoideae</taxon>
        <taxon>Rosoideae incertae sedis</taxon>
        <taxon>Rosa</taxon>
    </lineage>
</organism>
<keyword evidence="2" id="KW-1185">Reference proteome</keyword>
<accession>A0A2P6RAV4</accession>
<reference evidence="1 2" key="1">
    <citation type="journal article" date="2018" name="Nat. Genet.">
        <title>The Rosa genome provides new insights in the design of modern roses.</title>
        <authorList>
            <person name="Bendahmane M."/>
        </authorList>
    </citation>
    <scope>NUCLEOTIDE SEQUENCE [LARGE SCALE GENOMIC DNA]</scope>
    <source>
        <strain evidence="2">cv. Old Blush</strain>
    </source>
</reference>